<name>A0AAU8K7R5_9ACTN</name>
<keyword evidence="1" id="KW-0614">Plasmid</keyword>
<dbReference type="AlphaFoldDB" id="A0AAU8K7R5"/>
<accession>A0AAU8K7R5</accession>
<sequence>MTFPHPAPVGPNEPGTAALVHGAVIISTVETAWQEIRRRHPDVPHLAVTTAGGDGADPTRCATLRTGREFTRDGALTMELQFSPTALRHGGRANLQALLHHAAHGVARRRGVKEVSSGYRWHNKHFARIARDLGLTPPRRATPVVGMTDCRLSNAEAARWDEVIALLDAAAGAQLEALVQSTATPRSPRSGSRFAIVCAECSPPRRLQITPFTFYQGPLLCGVCLTKFRPAPPAG</sequence>
<evidence type="ECO:0000313" key="1">
    <source>
        <dbReference type="EMBL" id="XCM84309.1"/>
    </source>
</evidence>
<dbReference type="RefSeq" id="WP_354645242.1">
    <property type="nucleotide sequence ID" value="NZ_CP159873.1"/>
</dbReference>
<organism evidence="1">
    <name type="scientific">Kitasatospora camelliae</name>
    <dbReference type="NCBI Taxonomy" id="3156397"/>
    <lineage>
        <taxon>Bacteria</taxon>
        <taxon>Bacillati</taxon>
        <taxon>Actinomycetota</taxon>
        <taxon>Actinomycetes</taxon>
        <taxon>Kitasatosporales</taxon>
        <taxon>Streptomycetaceae</taxon>
        <taxon>Kitasatospora</taxon>
    </lineage>
</organism>
<protein>
    <submittedName>
        <fullName evidence="1">Uncharacterized protein</fullName>
    </submittedName>
</protein>
<dbReference type="EMBL" id="CP159873">
    <property type="protein sequence ID" value="XCM84309.1"/>
    <property type="molecule type" value="Genomic_DNA"/>
</dbReference>
<reference evidence="1" key="1">
    <citation type="submission" date="2024-06" db="EMBL/GenBank/DDBJ databases">
        <title>The genome sequences of Kitasatospora sp. strain HUAS MG31.</title>
        <authorList>
            <person name="Mo P."/>
        </authorList>
    </citation>
    <scope>NUCLEOTIDE SEQUENCE</scope>
    <source>
        <strain evidence="1">HUAS MG31</strain>
        <plasmid evidence="1">punmamed1</plasmid>
    </source>
</reference>
<dbReference type="KEGG" id="kcm:ABWK59_35740"/>
<proteinExistence type="predicted"/>
<gene>
    <name evidence="1" type="ORF">ABWK59_35740</name>
</gene>
<geneLocation type="plasmid" evidence="1">
    <name>punmamed1</name>
</geneLocation>